<dbReference type="EMBL" id="CYKH01001484">
    <property type="protein sequence ID" value="CUG87257.1"/>
    <property type="molecule type" value="Genomic_DNA"/>
</dbReference>
<gene>
    <name evidence="3" type="ORF">BSAL_09415</name>
</gene>
<organism evidence="3 4">
    <name type="scientific">Bodo saltans</name>
    <name type="common">Flagellated protozoan</name>
    <dbReference type="NCBI Taxonomy" id="75058"/>
    <lineage>
        <taxon>Eukaryota</taxon>
        <taxon>Discoba</taxon>
        <taxon>Euglenozoa</taxon>
        <taxon>Kinetoplastea</taxon>
        <taxon>Metakinetoplastina</taxon>
        <taxon>Eubodonida</taxon>
        <taxon>Bodonidae</taxon>
        <taxon>Bodo</taxon>
    </lineage>
</organism>
<dbReference type="OMA" id="MLGRTIM"/>
<evidence type="ECO:0000313" key="4">
    <source>
        <dbReference type="Proteomes" id="UP000051952"/>
    </source>
</evidence>
<dbReference type="AlphaFoldDB" id="A0A0S4JDI7"/>
<dbReference type="NCBIfam" id="TIGR02464">
    <property type="entry name" value="ribofla_fusion"/>
    <property type="match status" value="1"/>
</dbReference>
<dbReference type="InterPro" id="IPR037238">
    <property type="entry name" value="YbiA-like_sf"/>
</dbReference>
<dbReference type="CDD" id="cd15457">
    <property type="entry name" value="NADAR"/>
    <property type="match status" value="1"/>
</dbReference>
<feature type="non-terminal residue" evidence="3">
    <location>
        <position position="1"/>
    </location>
</feature>
<evidence type="ECO:0000313" key="3">
    <source>
        <dbReference type="EMBL" id="CUG87257.1"/>
    </source>
</evidence>
<dbReference type="Proteomes" id="UP000051952">
    <property type="component" value="Unassembled WGS sequence"/>
</dbReference>
<dbReference type="Gene3D" id="1.10.357.40">
    <property type="entry name" value="YbiA-like"/>
    <property type="match status" value="1"/>
</dbReference>
<proteinExistence type="predicted"/>
<dbReference type="OrthoDB" id="206452at2759"/>
<dbReference type="InterPro" id="IPR012816">
    <property type="entry name" value="NADAR"/>
</dbReference>
<dbReference type="Pfam" id="PF08719">
    <property type="entry name" value="NADAR"/>
    <property type="match status" value="1"/>
</dbReference>
<feature type="domain" description="NADAR" evidence="2">
    <location>
        <begin position="27"/>
        <end position="167"/>
    </location>
</feature>
<sequence>KKEFANTREMRKATAAAMSSSSAPILFNKINEPFGCMSNFSPHSIVVDGLSYRTTEHFFQAMKFAPTPAVAEEIRNTKSPMCAAMAGRSRSRPLRKDWEALKDVVMEVALLCKFSQHHDLQGLLISTGSRKIVEHTARDKYWGDGGDKGTGTIGKNRLGFLLEKVRSYFLSPEGRSAAQVSDLTEELMKRIRCVAATPRPADGGESLVLSKKRMREE</sequence>
<evidence type="ECO:0000256" key="1">
    <source>
        <dbReference type="SAM" id="MobiDB-lite"/>
    </source>
</evidence>
<dbReference type="VEuPathDB" id="TriTrypDB:BSAL_09415"/>
<evidence type="ECO:0000259" key="2">
    <source>
        <dbReference type="Pfam" id="PF08719"/>
    </source>
</evidence>
<dbReference type="SUPFAM" id="SSF143990">
    <property type="entry name" value="YbiA-like"/>
    <property type="match status" value="1"/>
</dbReference>
<reference evidence="4" key="1">
    <citation type="submission" date="2015-09" db="EMBL/GenBank/DDBJ databases">
        <authorList>
            <consortium name="Pathogen Informatics"/>
        </authorList>
    </citation>
    <scope>NUCLEOTIDE SEQUENCE [LARGE SCALE GENOMIC DNA]</scope>
    <source>
        <strain evidence="4">Lake Konstanz</strain>
    </source>
</reference>
<feature type="region of interest" description="Disordered" evidence="1">
    <location>
        <begin position="198"/>
        <end position="217"/>
    </location>
</feature>
<keyword evidence="4" id="KW-1185">Reference proteome</keyword>
<accession>A0A0S4JDI7</accession>
<protein>
    <recommendedName>
        <fullName evidence="2">NADAR domain-containing protein</fullName>
    </recommendedName>
</protein>
<name>A0A0S4JDI7_BODSA</name>